<comment type="similarity">
    <text evidence="1">Belongs to the PI3/PI4-kinase family. TRA1 subfamily.</text>
</comment>
<feature type="compositionally biased region" description="Low complexity" evidence="2">
    <location>
        <begin position="2051"/>
        <end position="2066"/>
    </location>
</feature>
<dbReference type="GO" id="GO:0004672">
    <property type="term" value="F:protein kinase activity"/>
    <property type="evidence" value="ECO:0007669"/>
    <property type="project" value="UniProtKB-ARBA"/>
</dbReference>
<dbReference type="STRING" id="48709.A0A1D2NCZ2"/>
<dbReference type="PROSITE" id="PS50290">
    <property type="entry name" value="PI3_4_KINASE_3"/>
    <property type="match status" value="1"/>
</dbReference>
<organism evidence="6 7">
    <name type="scientific">Orchesella cincta</name>
    <name type="common">Springtail</name>
    <name type="synonym">Podura cincta</name>
    <dbReference type="NCBI Taxonomy" id="48709"/>
    <lineage>
        <taxon>Eukaryota</taxon>
        <taxon>Metazoa</taxon>
        <taxon>Ecdysozoa</taxon>
        <taxon>Arthropoda</taxon>
        <taxon>Hexapoda</taxon>
        <taxon>Collembola</taxon>
        <taxon>Entomobryomorpha</taxon>
        <taxon>Entomobryoidea</taxon>
        <taxon>Orchesellidae</taxon>
        <taxon>Orchesellinae</taxon>
        <taxon>Orchesella</taxon>
    </lineage>
</organism>
<dbReference type="InterPro" id="IPR003152">
    <property type="entry name" value="FATC_dom"/>
</dbReference>
<dbReference type="InterPro" id="IPR050517">
    <property type="entry name" value="DDR_Repair_Kinase"/>
</dbReference>
<dbReference type="SUPFAM" id="SSF48452">
    <property type="entry name" value="TPR-like"/>
    <property type="match status" value="1"/>
</dbReference>
<feature type="domain" description="PI3K/PI4K catalytic" evidence="3">
    <location>
        <begin position="3613"/>
        <end position="3941"/>
    </location>
</feature>
<dbReference type="SMART" id="SM01343">
    <property type="entry name" value="FATC"/>
    <property type="match status" value="1"/>
</dbReference>
<feature type="domain" description="FAT" evidence="4">
    <location>
        <begin position="2717"/>
        <end position="3320"/>
    </location>
</feature>
<comment type="caution">
    <text evidence="6">The sequence shown here is derived from an EMBL/GenBank/DDBJ whole genome shotgun (WGS) entry which is preliminary data.</text>
</comment>
<dbReference type="PROSITE" id="PS51190">
    <property type="entry name" value="FATC"/>
    <property type="match status" value="1"/>
</dbReference>
<dbReference type="InterPro" id="IPR011990">
    <property type="entry name" value="TPR-like_helical_dom_sf"/>
</dbReference>
<dbReference type="InterPro" id="IPR011009">
    <property type="entry name" value="Kinase-like_dom_sf"/>
</dbReference>
<dbReference type="SUPFAM" id="SSF56112">
    <property type="entry name" value="Protein kinase-like (PK-like)"/>
    <property type="match status" value="1"/>
</dbReference>
<evidence type="ECO:0000259" key="4">
    <source>
        <dbReference type="PROSITE" id="PS51189"/>
    </source>
</evidence>
<accession>A0A1D2NCZ2</accession>
<feature type="compositionally biased region" description="Low complexity" evidence="2">
    <location>
        <begin position="481"/>
        <end position="500"/>
    </location>
</feature>
<feature type="compositionally biased region" description="Polar residues" evidence="2">
    <location>
        <begin position="3356"/>
        <end position="3386"/>
    </location>
</feature>
<feature type="region of interest" description="Disordered" evidence="2">
    <location>
        <begin position="2051"/>
        <end position="2071"/>
    </location>
</feature>
<dbReference type="Pfam" id="PF02259">
    <property type="entry name" value="FAT"/>
    <property type="match status" value="1"/>
</dbReference>
<dbReference type="Pfam" id="PF00454">
    <property type="entry name" value="PI3_PI4_kinase"/>
    <property type="match status" value="1"/>
</dbReference>
<name>A0A1D2NCZ2_ORCCI</name>
<dbReference type="OrthoDB" id="5570127at2759"/>
<dbReference type="InterPro" id="IPR003151">
    <property type="entry name" value="PIK-rel_kinase_FAT"/>
</dbReference>
<evidence type="ECO:0000256" key="1">
    <source>
        <dbReference type="ARBA" id="ARBA00007234"/>
    </source>
</evidence>
<dbReference type="Pfam" id="PF20175">
    <property type="entry name" value="Tra1_central"/>
    <property type="match status" value="1"/>
</dbReference>
<feature type="domain" description="FATC" evidence="5">
    <location>
        <begin position="3945"/>
        <end position="3977"/>
    </location>
</feature>
<dbReference type="GO" id="GO:0000124">
    <property type="term" value="C:SAGA complex"/>
    <property type="evidence" value="ECO:0007669"/>
    <property type="project" value="TreeGrafter"/>
</dbReference>
<evidence type="ECO:0000313" key="6">
    <source>
        <dbReference type="EMBL" id="ODN03134.1"/>
    </source>
</evidence>
<dbReference type="Gene3D" id="1.25.10.10">
    <property type="entry name" value="Leucine-rich Repeat Variant"/>
    <property type="match status" value="1"/>
</dbReference>
<evidence type="ECO:0000256" key="2">
    <source>
        <dbReference type="SAM" id="MobiDB-lite"/>
    </source>
</evidence>
<keyword evidence="7" id="KW-1185">Reference proteome</keyword>
<dbReference type="InterPro" id="IPR011989">
    <property type="entry name" value="ARM-like"/>
</dbReference>
<feature type="compositionally biased region" description="Low complexity" evidence="2">
    <location>
        <begin position="3337"/>
        <end position="3347"/>
    </location>
</feature>
<dbReference type="InterPro" id="IPR000403">
    <property type="entry name" value="PI3/4_kinase_cat_dom"/>
</dbReference>
<dbReference type="Pfam" id="PF20206">
    <property type="entry name" value="Tra1_ring"/>
    <property type="match status" value="1"/>
</dbReference>
<dbReference type="SUPFAM" id="SSF48371">
    <property type="entry name" value="ARM repeat"/>
    <property type="match status" value="3"/>
</dbReference>
<dbReference type="OMA" id="CLDLYGQ"/>
<evidence type="ECO:0000259" key="3">
    <source>
        <dbReference type="PROSITE" id="PS50290"/>
    </source>
</evidence>
<dbReference type="GO" id="GO:0006281">
    <property type="term" value="P:DNA repair"/>
    <property type="evidence" value="ECO:0007669"/>
    <property type="project" value="TreeGrafter"/>
</dbReference>
<dbReference type="PROSITE" id="PS51189">
    <property type="entry name" value="FAT"/>
    <property type="match status" value="1"/>
</dbReference>
<feature type="region of interest" description="Disordered" evidence="2">
    <location>
        <begin position="3334"/>
        <end position="3407"/>
    </location>
</feature>
<reference evidence="6 7" key="1">
    <citation type="journal article" date="2016" name="Genome Biol. Evol.">
        <title>Gene Family Evolution Reflects Adaptation to Soil Environmental Stressors in the Genome of the Collembolan Orchesella cincta.</title>
        <authorList>
            <person name="Faddeeva-Vakhrusheva A."/>
            <person name="Derks M.F."/>
            <person name="Anvar S.Y."/>
            <person name="Agamennone V."/>
            <person name="Suring W."/>
            <person name="Smit S."/>
            <person name="van Straalen N.M."/>
            <person name="Roelofs D."/>
        </authorList>
    </citation>
    <scope>NUCLEOTIDE SEQUENCE [LARGE SCALE GENOMIC DNA]</scope>
    <source>
        <tissue evidence="6">Mixed pool</tissue>
    </source>
</reference>
<dbReference type="PANTHER" id="PTHR11139:SF1">
    <property type="entry name" value="TRANSFORMATION_TRANSCRIPTION DOMAIN-ASSOCIATED PROTEIN"/>
    <property type="match status" value="1"/>
</dbReference>
<evidence type="ECO:0000259" key="5">
    <source>
        <dbReference type="PROSITE" id="PS51190"/>
    </source>
</evidence>
<evidence type="ECO:0000313" key="7">
    <source>
        <dbReference type="Proteomes" id="UP000094527"/>
    </source>
</evidence>
<dbReference type="EMBL" id="LJIJ01000086">
    <property type="protein sequence ID" value="ODN03134.1"/>
    <property type="molecule type" value="Genomic_DNA"/>
</dbReference>
<feature type="region of interest" description="Disordered" evidence="2">
    <location>
        <begin position="477"/>
        <end position="504"/>
    </location>
</feature>
<dbReference type="GO" id="GO:0006355">
    <property type="term" value="P:regulation of DNA-templated transcription"/>
    <property type="evidence" value="ECO:0007669"/>
    <property type="project" value="TreeGrafter"/>
</dbReference>
<sequence>MFHLLQHQQPRSQIDEWLRSIAKFDDKTAPEDVKYKCLQDVMEHIDPILSHANYSSFLESSIPAFIKYLAEAEPEFIQETTRHQCRKLIIEIIHRLPSNEPLRPHVRNIVSAMFKTVEVDNEENVVNCLRVIIELHKQFRPPLTSETQQFLNFIKTVFKDIQGKLDKIFEHKTVIKAKEISEQTIKPLLEEIFAVTPIQVAGEKTKNLIPKASNSLKVLQELPIIVVLMYQIYKQHVQSEVAEFIPVIITTISLHPTDAQRESPNFNKEILVEFMSAQVKTLSFLAYIVKLYQDVVLQHSNLLVIGFINLLKFCPPEVSCLRRELYIAARHILNTELRYKFVPYMEKMLDDDLIVGKGWTVNETMRPMAYSTLADLTHHVRQHLCLADLIRAVLFFSCQVHDESITLGIQTMSTKLIFNLVDSIRHKSESDNGVAGRDVLLRMLEVLVYKFKTVSLVHLPHYYDKFNKEVTAGITSKRPSSDVMESTSSSTGSTEDLLGGRSSLTGSDGSLNLASGGKEDIKRFGSPISAIQSFTLSESRTLVKTLVCAVKTITWGIQNSKAPGIETPTPTKPFSPREVEIYIDLMKWGLKALEIYAVTSPQVLPNGSVTMVPQRPINPHGVRSKEEKEVLDHFGSVFQHLNPYTFRELFTVCIDTFVERTGENPAVQLLANNLLANVNTSPIFATILVEFLLDRMEVMGEDTERSALYLKLFKLVFGSVSLFPAENEQMLRPYLRDIVNKAMEFARSAKDPFNYFLLLRALFRSIGGGSHDLLYQEFLPLLPNLLQGTNNNHLNRKASLNSLQSGLHRQQMKDLFVELCLTVPVRLSSLLPYLPQLMDPLVSALNGSPPLVSQGLRTLELCVDNLQPEFLYEHIQPVRADLMQALWKIMRTPHEGSPGVAFRILGKFGGSNRKMLVEPQKLEYQDKSSQGQCVQLQFMDHRLHISLPIEKVVDVAVKTLRVANSYPNGPSNIDFYYKKQSWEFLKGVVLASLSKEEDRFISNKLLLHGKMSDGNYISTNITAQGGDEKCRDVLVSALTGWIIATTVKDIRKDVYINLTQVLRHLAMVMTAQQVGPFAEKITPNKMDPYVVFDALFNALACEEKDLRRPVVYALSVIMNTCIHLLHSKEKTFAMPMMDYITDKMCSLCYERAWYAKMGGCEAISFFLDNASLRWVLVNHLHILKALLFVFIDLTGEVSAGSIDVAKENLTKLIQLACSPVTDENLQTMKVKCLDTLALEFAKRLTSPTNHVRDQCMRGLELLAELQGKSVSAVVEPHREVLVDMIPPRKHLIRHQSVQYQLGILDGNAFCLSLRPKLFSLDWNITEHKVFIQELLLLGEADESNLTKLPCYKLAPSVVPPRKAVMSVLACLAEVPTQRNKIISIFLRHLNSPNSEIQKHAYECLKKFTESDPISMEVQSAAIRPVLQQMTTFRSVTIPLLSQLSYLYQLFPHAIPEKVWETLVQILRKFLELAVMAFQKQPHRSGVHELKLCVAIVDCFHLLKTNAARFIEPLCKLCLQGEKALFLSKGSPLRKPLMKFLLKHPEEYLNCVLAPPHITQPEWTRFFIYLIQQKDATSLRTCLMGNPSRLITWLNIRKHPTVSILSQGITTNYPLKPEEQEDVQFLAVKTMMVLSTYDEDWILGIGSNRGEVVNALRQLWISPSYQHRCSTKYVSSDKPEGDDEVAPVNPEGVVYDQPTTEKLITKLRIQQWKEPFMIVKLLLSYYRKNSTDYEMLFQLLYGFCGRPLHHFHFFRDYLDKTVTRYSIAWKRQAFFEFRRAYKDPSMKEEVKAKIIQFVLIPCFAYCFDRNQGDELIGCPPSPDNDNPENIVNVLINEIIPQNADEKISDPERIALSQLCCLFLDQAPFHIHDNMSKKQGEKLKKLVTFAWPTLLSKSCVDSCVKYYGHLLLSHIAARFNINKRIVLQVFHSLLKASVQEAKTVVRQALDIITPALPTKMDDGHTMLIHWTKKLLLEEGYSMSQLTHLLQLIVRHWKVYYNVRHGLISQMINAVNRLSFTPSSSMDHRKLAVDITEVIVKWELERMKNEGANEEAVAAAQQSGSSAGGLAHDPKRMRRMSGSVVKIPQLMEEIQSSVNKPLDGTHVDSVLNFLMKMACHVNEPTPTVGSPGEMLSKRCVALIKLMLKPDVWQDHLNNMKLVWMDKILSSFDATQVNYPNICTALDLLTFIIGLMNKEIVLDNMKVLQKGIISCMTCQNSKVIRAVHNLMSQLMSLFPSEFPGGNTTTSTVPKYDELDPLYTCVSKVVYEGLNTYEKMSTASPQSLLGALMMLKAACANNPSYIDRIIATFMKCLQKLAREHLSPNTSSADAAVATDLLTSSLDLVKNRVGVMGVEMRKGFIGTVLVSLIEKSTDTKVMQTIIKMLEEWMKNKNPVVVNQGPSIREKSILLVKMMQNVEKRFPNDQELIAMFLDLINFIYRDDQLKATELNSKLEPAFLSGLRCSQPAIREKFFQVFDVSIKRRLYERLLYILCSQNWEAMGAHYWIKQCEELLFATVLSTDLEILPKEAQIPCVAQGFSSLGQEAKDAFVKVDPDVTCEPKDHEIPFIQPLERDIDYLASVDETDEAALQEAVTKLEDAFIKEGWAEPSHSYANVKIMLNKEKEFGNFLKNLNALTLVKPMVQLCHLDTSLAETMWISFFPRAWQILSEKQQHALANEMVPFLMSGVHVLQQHCSPSALNTFIEAMCQFVPAVPLKPSLLFYLGKNHNLWHRMALLLEQLAFETHPAPFIKTKKEVVVGATSDCYEFEPTTTTSTTTTASSAATLPDVLDSLSDLYSQLREDDLWAGLWQKRSKYPETTIAIAFEQQGYYEKAQGAYELAMSKARADFTTQSPTTAQIGEMKLWEDHWLKCAKELNQWDIIQEFSASKAGSNSFMVLEAAWRNGSWTTAKEALSNVELACPRENQWKLHLIRGYVAVCSSEDQNLGIVERYVDGAQTLCIKEWKRLPALVSNAHIGVLQATQQVVELQEATLIHQSLLANRVNALHELKGVVKTWRNRLPCISDDLSHWSDIFSWRTHHYQFIASHFSEQSSVHTEQGSNQTMLGVHASAQVQIHNFSVHQCCQAICHFGKVARKHSLVGVALETLSKIYAIPSVPIVDCFQKIKQQVKCYIQQAQILGRNELQEALEIVESTNLKYFAKEMTAEFFSLKGLLLAQIGRSDEANKAFSASCQLHDTLAKSWGHWGDYLEHCFTRDPGRQMHLGISAVTAFMHACRHQNETKSRKYVAKILWLLMYDDEKGTLSDAVDKYCVGVPPIQWLPWVPQLLSSLVRNDGKMVINVLNQVGRVYPQAVYFPIRTLYLTLKVEQREKLRNAEFASQQQQQQQQQQQTPGLAGLLGQTQNTGMGAGIQQDTSGSSGDNANVSVDNSQGGAGTQAGMQQQPNTNAGSIPEAQAIKATPSMWRCSRIMHMQRDCHPTVLSSLEGIVDQLIYFRENWHEELLKQLKIGLARCYGIAFENRNSVLDATLTQQVLNFVKKLILTFGINANQVAPASTDSNLRRQQLTDPGFLSLKAQFTSDFDYTISGSLKLHNLISKLRKWIKILEGKTKTLSRTLLYEDRSKFLLSFNMQIAEIELPGEFLIPKHAHYYVKIARFQPKIDVIVKHQFTARRMYIRGHNGKVYPYLVVNDSVVLDARREERVLQLIRMLNHYLGRQKVTARRNMRFTVPKLVAVSPQIRLIEDNPASLSLLEVFKLYCGKSQSEYDSAVLRYYDKLATIQMKGGQFTHHVLRDIFRDIQTSVVHRGILKEWAWNNFVTPSDYWMFRKIFTTQMCLSGFAEYAFHLTRLNPEMMNIHQDSGMVNISYFKFDIDDTTGDLDSNRPVPFRLTPNISEFLTPHGVNGPVVCGMISLARCLVYPNYKLQAILRAVLRDEMISYIKKKQDDRGVLCTSTGQRLEGTSHESESETVINMVNKAVNGIMARLTSLSSFDGTESKVSTLVAAANSTDNLCRMDPTWLPWL</sequence>
<dbReference type="InterPro" id="IPR016024">
    <property type="entry name" value="ARM-type_fold"/>
</dbReference>
<dbReference type="PANTHER" id="PTHR11139">
    <property type="entry name" value="ATAXIA TELANGIECTASIA MUTATED ATM -RELATED"/>
    <property type="match status" value="1"/>
</dbReference>
<dbReference type="GO" id="GO:0005634">
    <property type="term" value="C:nucleus"/>
    <property type="evidence" value="ECO:0007669"/>
    <property type="project" value="TreeGrafter"/>
</dbReference>
<dbReference type="InterPro" id="IPR046807">
    <property type="entry name" value="Tra1_central"/>
</dbReference>
<dbReference type="InterPro" id="IPR014009">
    <property type="entry name" value="PIK_FAT"/>
</dbReference>
<proteinExistence type="inferred from homology"/>
<feature type="region of interest" description="Disordered" evidence="2">
    <location>
        <begin position="1671"/>
        <end position="1690"/>
    </location>
</feature>
<dbReference type="CDD" id="cd05163">
    <property type="entry name" value="PIKK_TRRAP"/>
    <property type="match status" value="1"/>
</dbReference>
<dbReference type="InterPro" id="IPR046805">
    <property type="entry name" value="Tra1_ring"/>
</dbReference>
<dbReference type="SMART" id="SM00146">
    <property type="entry name" value="PI3Kc"/>
    <property type="match status" value="1"/>
</dbReference>
<dbReference type="Proteomes" id="UP000094527">
    <property type="component" value="Unassembled WGS sequence"/>
</dbReference>
<gene>
    <name evidence="6" type="ORF">Ocin01_03547</name>
</gene>
<dbReference type="GO" id="GO:0035267">
    <property type="term" value="C:NuA4 histone acetyltransferase complex"/>
    <property type="evidence" value="ECO:0007669"/>
    <property type="project" value="TreeGrafter"/>
</dbReference>
<protein>
    <submittedName>
        <fullName evidence="6">Transcription-associated protein 1</fullName>
    </submittedName>
</protein>